<protein>
    <submittedName>
        <fullName evidence="2">N-acetyltransferase</fullName>
    </submittedName>
</protein>
<dbReference type="AlphaFoldDB" id="A0A920CTW4"/>
<dbReference type="SUPFAM" id="SSF55729">
    <property type="entry name" value="Acyl-CoA N-acyltransferases (Nat)"/>
    <property type="match status" value="1"/>
</dbReference>
<dbReference type="RefSeq" id="WP_373871855.1">
    <property type="nucleotide sequence ID" value="NZ_AP025343.1"/>
</dbReference>
<evidence type="ECO:0000313" key="2">
    <source>
        <dbReference type="EMBL" id="GIO50740.1"/>
    </source>
</evidence>
<dbReference type="Gene3D" id="3.40.630.30">
    <property type="match status" value="1"/>
</dbReference>
<feature type="domain" description="N-acetyltransferase" evidence="1">
    <location>
        <begin position="3"/>
        <end position="155"/>
    </location>
</feature>
<dbReference type="InterPro" id="IPR000182">
    <property type="entry name" value="GNAT_dom"/>
</dbReference>
<evidence type="ECO:0000259" key="1">
    <source>
        <dbReference type="PROSITE" id="PS51186"/>
    </source>
</evidence>
<keyword evidence="3" id="KW-1185">Reference proteome</keyword>
<gene>
    <name evidence="2" type="ORF">J34TS1_55050</name>
</gene>
<dbReference type="GO" id="GO:0016747">
    <property type="term" value="F:acyltransferase activity, transferring groups other than amino-acyl groups"/>
    <property type="evidence" value="ECO:0007669"/>
    <property type="project" value="InterPro"/>
</dbReference>
<organism evidence="2 3">
    <name type="scientific">Paenibacillus azoreducens</name>
    <dbReference type="NCBI Taxonomy" id="116718"/>
    <lineage>
        <taxon>Bacteria</taxon>
        <taxon>Bacillati</taxon>
        <taxon>Bacillota</taxon>
        <taxon>Bacilli</taxon>
        <taxon>Bacillales</taxon>
        <taxon>Paenibacillaceae</taxon>
        <taxon>Paenibacillus</taxon>
    </lineage>
</organism>
<dbReference type="Pfam" id="PF00583">
    <property type="entry name" value="Acetyltransf_1"/>
    <property type="match status" value="1"/>
</dbReference>
<dbReference type="InterPro" id="IPR016181">
    <property type="entry name" value="Acyl_CoA_acyltransferase"/>
</dbReference>
<dbReference type="EMBL" id="BORT01000037">
    <property type="protein sequence ID" value="GIO50740.1"/>
    <property type="molecule type" value="Genomic_DNA"/>
</dbReference>
<dbReference type="Proteomes" id="UP000682811">
    <property type="component" value="Unassembled WGS sequence"/>
</dbReference>
<reference evidence="2 3" key="1">
    <citation type="submission" date="2021-03" db="EMBL/GenBank/DDBJ databases">
        <title>Antimicrobial resistance genes in bacteria isolated from Japanese honey, and their potential for conferring macrolide and lincosamide resistance in the American foulbrood pathogen Paenibacillus larvae.</title>
        <authorList>
            <person name="Okamoto M."/>
            <person name="Kumagai M."/>
            <person name="Kanamori H."/>
            <person name="Takamatsu D."/>
        </authorList>
    </citation>
    <scope>NUCLEOTIDE SEQUENCE [LARGE SCALE GENOMIC DNA]</scope>
    <source>
        <strain evidence="2 3">J34TS1</strain>
    </source>
</reference>
<accession>A0A920CTW4</accession>
<name>A0A920CTW4_9BACL</name>
<sequence>MGYEFMPMTQEQAEEIAYHWHYEGEYAFYDITADEEDLKEFLDPLERGDSHFSVFIEGDLVGFFSFDAKEDGTVALGLGMKPGRTGQGEGILFLQSGLEFADKIYAPKRFVLSVAAFNQRAIRVYERAGFHKVREFIQETNGGHYDFISMEFNRTVESQGEGT</sequence>
<comment type="caution">
    <text evidence="2">The sequence shown here is derived from an EMBL/GenBank/DDBJ whole genome shotgun (WGS) entry which is preliminary data.</text>
</comment>
<dbReference type="PROSITE" id="PS51186">
    <property type="entry name" value="GNAT"/>
    <property type="match status" value="1"/>
</dbReference>
<evidence type="ECO:0000313" key="3">
    <source>
        <dbReference type="Proteomes" id="UP000682811"/>
    </source>
</evidence>
<proteinExistence type="predicted"/>